<dbReference type="GO" id="GO:0008982">
    <property type="term" value="F:protein-N(PI)-phosphohistidine-sugar phosphotransferase activity"/>
    <property type="evidence" value="ECO:0007669"/>
    <property type="project" value="InterPro"/>
</dbReference>
<evidence type="ECO:0000259" key="2">
    <source>
        <dbReference type="Pfam" id="PF02302"/>
    </source>
</evidence>
<dbReference type="Gene3D" id="3.40.50.2300">
    <property type="match status" value="1"/>
</dbReference>
<dbReference type="InterPro" id="IPR003501">
    <property type="entry name" value="PTS_EIIB_2/3"/>
</dbReference>
<dbReference type="RefSeq" id="WP_274958401.1">
    <property type="nucleotide sequence ID" value="NZ_DYWQ01000010.1"/>
</dbReference>
<gene>
    <name evidence="3" type="ORF">K8U72_00710</name>
</gene>
<dbReference type="Pfam" id="PF02302">
    <property type="entry name" value="PTS_IIB"/>
    <property type="match status" value="1"/>
</dbReference>
<evidence type="ECO:0000313" key="3">
    <source>
        <dbReference type="EMBL" id="HJF44296.1"/>
    </source>
</evidence>
<dbReference type="InterPro" id="IPR036095">
    <property type="entry name" value="PTS_EIIB-like_sf"/>
</dbReference>
<evidence type="ECO:0000313" key="4">
    <source>
        <dbReference type="Proteomes" id="UP000697330"/>
    </source>
</evidence>
<name>A0A921GE34_9ACTN</name>
<organism evidence="3 4">
    <name type="scientific">Thermophilibacter provencensis</name>
    <dbReference type="NCBI Taxonomy" id="1852386"/>
    <lineage>
        <taxon>Bacteria</taxon>
        <taxon>Bacillati</taxon>
        <taxon>Actinomycetota</taxon>
        <taxon>Coriobacteriia</taxon>
        <taxon>Coriobacteriales</taxon>
        <taxon>Atopobiaceae</taxon>
        <taxon>Thermophilibacter</taxon>
    </lineage>
</organism>
<reference evidence="3" key="1">
    <citation type="journal article" date="2021" name="PeerJ">
        <title>Extensive microbial diversity within the chicken gut microbiome revealed by metagenomics and culture.</title>
        <authorList>
            <person name="Gilroy R."/>
            <person name="Ravi A."/>
            <person name="Getino M."/>
            <person name="Pursley I."/>
            <person name="Horton D.L."/>
            <person name="Alikhan N.F."/>
            <person name="Baker D."/>
            <person name="Gharbi K."/>
            <person name="Hall N."/>
            <person name="Watson M."/>
            <person name="Adriaenssens E.M."/>
            <person name="Foster-Nyarko E."/>
            <person name="Jarju S."/>
            <person name="Secka A."/>
            <person name="Antonio M."/>
            <person name="Oren A."/>
            <person name="Chaudhuri R.R."/>
            <person name="La Ragione R."/>
            <person name="Hildebrand F."/>
            <person name="Pallen M.J."/>
        </authorList>
    </citation>
    <scope>NUCLEOTIDE SEQUENCE</scope>
    <source>
        <strain evidence="3">CHK124-7917</strain>
    </source>
</reference>
<dbReference type="GO" id="GO:0009401">
    <property type="term" value="P:phosphoenolpyruvate-dependent sugar phosphotransferase system"/>
    <property type="evidence" value="ECO:0007669"/>
    <property type="project" value="InterPro"/>
</dbReference>
<sequence>MRNVNVLCVCGSGTATSAMLAAKIRDVLEEHGYDCDTDETNPPGVPTAMMTRDWDILAFTSPVEDDCGIPMLNATGFLVGINEDEFIEQLME</sequence>
<comment type="caution">
    <text evidence="3">The sequence shown here is derived from an EMBL/GenBank/DDBJ whole genome shotgun (WGS) entry which is preliminary data.</text>
</comment>
<accession>A0A921GE34</accession>
<dbReference type="Proteomes" id="UP000697330">
    <property type="component" value="Unassembled WGS sequence"/>
</dbReference>
<keyword evidence="1" id="KW-0808">Transferase</keyword>
<feature type="non-terminal residue" evidence="3">
    <location>
        <position position="92"/>
    </location>
</feature>
<feature type="domain" description="Phosphotransferase system EIIB component type 2/3" evidence="2">
    <location>
        <begin position="5"/>
        <end position="64"/>
    </location>
</feature>
<dbReference type="SUPFAM" id="SSF52794">
    <property type="entry name" value="PTS system IIB component-like"/>
    <property type="match status" value="1"/>
</dbReference>
<dbReference type="EMBL" id="DYWQ01000010">
    <property type="protein sequence ID" value="HJF44296.1"/>
    <property type="molecule type" value="Genomic_DNA"/>
</dbReference>
<proteinExistence type="predicted"/>
<dbReference type="AlphaFoldDB" id="A0A921GE34"/>
<evidence type="ECO:0000256" key="1">
    <source>
        <dbReference type="ARBA" id="ARBA00022679"/>
    </source>
</evidence>
<protein>
    <submittedName>
        <fullName evidence="3">PTS fructose transporter subunit IIB</fullName>
    </submittedName>
</protein>
<reference evidence="3" key="2">
    <citation type="submission" date="2021-09" db="EMBL/GenBank/DDBJ databases">
        <authorList>
            <person name="Gilroy R."/>
        </authorList>
    </citation>
    <scope>NUCLEOTIDE SEQUENCE</scope>
    <source>
        <strain evidence="3">CHK124-7917</strain>
    </source>
</reference>